<dbReference type="InterPro" id="IPR036928">
    <property type="entry name" value="AS_sf"/>
</dbReference>
<proteinExistence type="predicted"/>
<reference evidence="3 4" key="1">
    <citation type="submission" date="2024-01" db="EMBL/GenBank/DDBJ databases">
        <title>Comparative genomics of Cryptococcus and Kwoniella reveals pathogenesis evolution and contrasting modes of karyotype evolution via chromosome fusion or intercentromeric recombination.</title>
        <authorList>
            <person name="Coelho M.A."/>
            <person name="David-Palma M."/>
            <person name="Shea T."/>
            <person name="Bowers K."/>
            <person name="McGinley-Smith S."/>
            <person name="Mohammad A.W."/>
            <person name="Gnirke A."/>
            <person name="Yurkov A.M."/>
            <person name="Nowrousian M."/>
            <person name="Sun S."/>
            <person name="Cuomo C.A."/>
            <person name="Heitman J."/>
        </authorList>
    </citation>
    <scope>NUCLEOTIDE SEQUENCE [LARGE SCALE GENOMIC DNA]</scope>
    <source>
        <strain evidence="3">CBS 11374</strain>
    </source>
</reference>
<dbReference type="Pfam" id="PF01425">
    <property type="entry name" value="Amidase"/>
    <property type="match status" value="1"/>
</dbReference>
<gene>
    <name evidence="3" type="ORF">IL334_005090</name>
</gene>
<dbReference type="GeneID" id="87957221"/>
<dbReference type="InterPro" id="IPR000120">
    <property type="entry name" value="Amidase"/>
</dbReference>
<dbReference type="EMBL" id="CP141886">
    <property type="protein sequence ID" value="WRT68115.1"/>
    <property type="molecule type" value="Genomic_DNA"/>
</dbReference>
<evidence type="ECO:0000313" key="3">
    <source>
        <dbReference type="EMBL" id="WRT68115.1"/>
    </source>
</evidence>
<organism evidence="3 4">
    <name type="scientific">Kwoniella shivajii</name>
    <dbReference type="NCBI Taxonomy" id="564305"/>
    <lineage>
        <taxon>Eukaryota</taxon>
        <taxon>Fungi</taxon>
        <taxon>Dikarya</taxon>
        <taxon>Basidiomycota</taxon>
        <taxon>Agaricomycotina</taxon>
        <taxon>Tremellomycetes</taxon>
        <taxon>Tremellales</taxon>
        <taxon>Cryptococcaceae</taxon>
        <taxon>Kwoniella</taxon>
    </lineage>
</organism>
<dbReference type="InterPro" id="IPR023631">
    <property type="entry name" value="Amidase_dom"/>
</dbReference>
<evidence type="ECO:0000313" key="4">
    <source>
        <dbReference type="Proteomes" id="UP001329825"/>
    </source>
</evidence>
<name>A0ABZ1D2J9_9TREE</name>
<dbReference type="Gene3D" id="3.90.1300.10">
    <property type="entry name" value="Amidase signature (AS) domain"/>
    <property type="match status" value="1"/>
</dbReference>
<evidence type="ECO:0000259" key="2">
    <source>
        <dbReference type="Pfam" id="PF01425"/>
    </source>
</evidence>
<feature type="domain" description="Amidase" evidence="2">
    <location>
        <begin position="29"/>
        <end position="424"/>
    </location>
</feature>
<evidence type="ECO:0000256" key="1">
    <source>
        <dbReference type="SAM" id="MobiDB-lite"/>
    </source>
</evidence>
<dbReference type="Proteomes" id="UP001329825">
    <property type="component" value="Chromosome 6"/>
</dbReference>
<feature type="region of interest" description="Disordered" evidence="1">
    <location>
        <begin position="130"/>
        <end position="154"/>
    </location>
</feature>
<dbReference type="RefSeq" id="XP_062792855.1">
    <property type="nucleotide sequence ID" value="XM_062936804.1"/>
</dbReference>
<protein>
    <recommendedName>
        <fullName evidence="2">Amidase domain-containing protein</fullName>
    </recommendedName>
</protein>
<accession>A0ABZ1D2J9</accession>
<dbReference type="SUPFAM" id="SSF75304">
    <property type="entry name" value="Amidase signature (AS) enzymes"/>
    <property type="match status" value="1"/>
</dbReference>
<keyword evidence="4" id="KW-1185">Reference proteome</keyword>
<dbReference type="PANTHER" id="PTHR11895:SF7">
    <property type="entry name" value="GLUTAMYL-TRNA(GLN) AMIDOTRANSFERASE SUBUNIT A, MITOCHONDRIAL"/>
    <property type="match status" value="1"/>
</dbReference>
<sequence>MSQDLCKLSAVEVAKLTRSGQLKVEDYAKALIARVEGRDPVVHAWAYFNPEVILKSARALDALPKEKRGPLHGVAVGVKDVIYTKDMPTQQYSPIYKDDHPQLDAAVVLSLRSMGALIFGKTHTTEFATCQKGPPTCNPHDPSRTAGGSSSGSGAAVGDFQVPLALGTQTGGSTIRPASYNGVYALKPTWNAISREGLKVYSLTCDTVGLYSRSIEDLELLCEIFNLVDDNPPPSTPLSLAGAKFGFVKTHVWSKAEPSVIDIWGKAKEFLTEAGAEVEEVELPKVFDNMTTWHRNILHMEGYSSFHGDYLSSPEQLDPWVIKHAVNEGKTTRKEHLESLDEIAKLRPVVDSIASKYTALITPSVTGEPPILEEPLRFTGDASFNLMWTVLHLPVINIPGFKGPNGLPIGLSLIAPRYHEQDLLRTSHAVAETFAKGGWKLQQG</sequence>
<dbReference type="PANTHER" id="PTHR11895">
    <property type="entry name" value="TRANSAMIDASE"/>
    <property type="match status" value="1"/>
</dbReference>